<protein>
    <recommendedName>
        <fullName evidence="3">Transposase</fullName>
    </recommendedName>
</protein>
<dbReference type="AlphaFoldDB" id="A0A1U7NLS1"/>
<dbReference type="RefSeq" id="WP_076341652.1">
    <property type="nucleotide sequence ID" value="NZ_CAPDDE010000040.1"/>
</dbReference>
<evidence type="ECO:0000313" key="2">
    <source>
        <dbReference type="Proteomes" id="UP000186705"/>
    </source>
</evidence>
<dbReference type="InterPro" id="IPR010921">
    <property type="entry name" value="Trp_repressor/repl_initiator"/>
</dbReference>
<sequence length="100" mass="11525">MGRKPKYTAAQKVWAAEQYLGGLKSTSEIAAALGMSVRDTSTIRQWGRLYKNNGPDIFINRPHNRSYSLELKEQVCREYLSGVDVKINMYINDEINMYNF</sequence>
<evidence type="ECO:0008006" key="3">
    <source>
        <dbReference type="Google" id="ProtNLM"/>
    </source>
</evidence>
<dbReference type="EMBL" id="MPKA01000078">
    <property type="protein sequence ID" value="OLU45938.1"/>
    <property type="molecule type" value="Genomic_DNA"/>
</dbReference>
<dbReference type="SUPFAM" id="SSF48295">
    <property type="entry name" value="TrpR-like"/>
    <property type="match status" value="1"/>
</dbReference>
<dbReference type="GO" id="GO:0043565">
    <property type="term" value="F:sequence-specific DNA binding"/>
    <property type="evidence" value="ECO:0007669"/>
    <property type="project" value="InterPro"/>
</dbReference>
<accession>A0A1U7NLS1</accession>
<name>A0A1U7NLS1_9FIRM</name>
<organism evidence="1 2">
    <name type="scientific">Dubosiella newyorkensis</name>
    <dbReference type="NCBI Taxonomy" id="1862672"/>
    <lineage>
        <taxon>Bacteria</taxon>
        <taxon>Bacillati</taxon>
        <taxon>Bacillota</taxon>
        <taxon>Erysipelotrichia</taxon>
        <taxon>Erysipelotrichales</taxon>
        <taxon>Erysipelotrichaceae</taxon>
        <taxon>Dubosiella</taxon>
    </lineage>
</organism>
<keyword evidence="2" id="KW-1185">Reference proteome</keyword>
<evidence type="ECO:0000313" key="1">
    <source>
        <dbReference type="EMBL" id="OLU45938.1"/>
    </source>
</evidence>
<reference evidence="1 2" key="1">
    <citation type="submission" date="2016-11" db="EMBL/GenBank/DDBJ databases">
        <title>Description of two novel members of the family Erysipelotrichaceae: Ileibacterium lipovorans gen. nov., sp. nov. and Dubosiella newyorkensis, gen. nov., sp. nov.</title>
        <authorList>
            <person name="Cox L.M."/>
            <person name="Sohn J."/>
            <person name="Tyrrell K.L."/>
            <person name="Citron D.M."/>
            <person name="Lawson P.A."/>
            <person name="Patel N.B."/>
            <person name="Iizumi T."/>
            <person name="Perez-Perez G.I."/>
            <person name="Goldstein E.J."/>
            <person name="Blaser M.J."/>
        </authorList>
    </citation>
    <scope>NUCLEOTIDE SEQUENCE [LARGE SCALE GENOMIC DNA]</scope>
    <source>
        <strain evidence="1 2">NYU-BL-A4</strain>
    </source>
</reference>
<gene>
    <name evidence="1" type="ORF">BO225_07515</name>
</gene>
<proteinExistence type="predicted"/>
<dbReference type="Proteomes" id="UP000186705">
    <property type="component" value="Unassembled WGS sequence"/>
</dbReference>
<comment type="caution">
    <text evidence="1">The sequence shown here is derived from an EMBL/GenBank/DDBJ whole genome shotgun (WGS) entry which is preliminary data.</text>
</comment>